<dbReference type="SUPFAM" id="SSF50037">
    <property type="entry name" value="C-terminal domain of transcriptional repressors"/>
    <property type="match status" value="1"/>
</dbReference>
<dbReference type="OrthoDB" id="559009at2"/>
<sequence length="91" mass="9948">MEKFELHKLPKNTLATIQAIAPNPEFGELDVQVSQRLTDLGFNSGTSIQIIATGIFGVGPYAVRLDNQSQFSLRRAEAKKILCSVSEEKAA</sequence>
<feature type="domain" description="Ferrous iron transporter FeoA-like" evidence="2">
    <location>
        <begin position="4"/>
        <end position="85"/>
    </location>
</feature>
<reference evidence="4 5" key="2">
    <citation type="submission" date="2017-06" db="EMBL/GenBank/DDBJ databases">
        <authorList>
            <person name="Kim H.J."/>
            <person name="Triplett B.A."/>
        </authorList>
    </citation>
    <scope>NUCLEOTIDE SEQUENCE [LARGE SCALE GENOMIC DNA]</scope>
    <source>
        <strain evidence="4">Kingella_eburonensis</strain>
    </source>
</reference>
<protein>
    <submittedName>
        <fullName evidence="4">FeoA domain protein</fullName>
    </submittedName>
</protein>
<dbReference type="InterPro" id="IPR008988">
    <property type="entry name" value="Transcriptional_repressor_C"/>
</dbReference>
<keyword evidence="5" id="KW-1185">Reference proteome</keyword>
<dbReference type="InterPro" id="IPR007167">
    <property type="entry name" value="Fe-transptr_FeoA-like"/>
</dbReference>
<dbReference type="Gene3D" id="2.30.30.90">
    <property type="match status" value="1"/>
</dbReference>
<evidence type="ECO:0000313" key="3">
    <source>
        <dbReference type="EMBL" id="SMQ13488.1"/>
    </source>
</evidence>
<reference evidence="3" key="1">
    <citation type="submission" date="2017-05" db="EMBL/GenBank/DDBJ databases">
        <authorList>
            <person name="Song R."/>
            <person name="Chenine A.L."/>
            <person name="Ruprecht R.M."/>
        </authorList>
    </citation>
    <scope>NUCLEOTIDE SEQUENCE</scope>
    <source>
        <strain evidence="3">Kingella_eburonensis</strain>
    </source>
</reference>
<dbReference type="SMART" id="SM00899">
    <property type="entry name" value="FeoA"/>
    <property type="match status" value="1"/>
</dbReference>
<gene>
    <name evidence="4" type="ORF">KEBURONENSIS_00342</name>
    <name evidence="3" type="ORF">KEBURONENSIS_00581</name>
</gene>
<dbReference type="EMBL" id="FXUV01000074">
    <property type="protein sequence ID" value="SMQ13488.1"/>
    <property type="molecule type" value="Genomic_DNA"/>
</dbReference>
<evidence type="ECO:0000256" key="1">
    <source>
        <dbReference type="ARBA" id="ARBA00023004"/>
    </source>
</evidence>
<dbReference type="GO" id="GO:0046914">
    <property type="term" value="F:transition metal ion binding"/>
    <property type="evidence" value="ECO:0007669"/>
    <property type="project" value="InterPro"/>
</dbReference>
<evidence type="ECO:0000313" key="4">
    <source>
        <dbReference type="EMBL" id="SNB78072.1"/>
    </source>
</evidence>
<dbReference type="EMBL" id="FXUV02000043">
    <property type="protein sequence ID" value="SNB78072.1"/>
    <property type="molecule type" value="Genomic_DNA"/>
</dbReference>
<name>A0A238TCW0_9NEIS</name>
<accession>A0A238TCW0</accession>
<keyword evidence="1" id="KW-0408">Iron</keyword>
<dbReference type="Proteomes" id="UP000215450">
    <property type="component" value="Unassembled WGS sequence"/>
</dbReference>
<evidence type="ECO:0000313" key="5">
    <source>
        <dbReference type="Proteomes" id="UP000215450"/>
    </source>
</evidence>
<dbReference type="Pfam" id="PF04023">
    <property type="entry name" value="FeoA"/>
    <property type="match status" value="1"/>
</dbReference>
<dbReference type="AlphaFoldDB" id="A0A238TCW0"/>
<evidence type="ECO:0000259" key="2">
    <source>
        <dbReference type="SMART" id="SM00899"/>
    </source>
</evidence>
<proteinExistence type="predicted"/>
<dbReference type="RefSeq" id="WP_095063421.1">
    <property type="nucleotide sequence ID" value="NZ_FXUV02000043.1"/>
</dbReference>
<dbReference type="STRING" id="1522312.GCA_900177895_01845"/>
<organism evidence="4 5">
    <name type="scientific">Kingella negevensis</name>
    <dbReference type="NCBI Taxonomy" id="1522312"/>
    <lineage>
        <taxon>Bacteria</taxon>
        <taxon>Pseudomonadati</taxon>
        <taxon>Pseudomonadota</taxon>
        <taxon>Betaproteobacteria</taxon>
        <taxon>Neisseriales</taxon>
        <taxon>Neisseriaceae</taxon>
        <taxon>Kingella</taxon>
    </lineage>
</organism>
<dbReference type="InterPro" id="IPR038157">
    <property type="entry name" value="FeoA_core_dom"/>
</dbReference>